<keyword evidence="10" id="KW-1071">Ligand-gated ion channel</keyword>
<keyword evidence="9" id="KW-0325">Glycoprotein</keyword>
<keyword evidence="15" id="KW-1185">Reference proteome</keyword>
<evidence type="ECO:0000256" key="12">
    <source>
        <dbReference type="SAM" id="Phobius"/>
    </source>
</evidence>
<dbReference type="SMART" id="SM00079">
    <property type="entry name" value="PBPe"/>
    <property type="match status" value="1"/>
</dbReference>
<keyword evidence="6" id="KW-0406">Ion transport</keyword>
<dbReference type="GO" id="GO:0015276">
    <property type="term" value="F:ligand-gated monoatomic ion channel activity"/>
    <property type="evidence" value="ECO:0007669"/>
    <property type="project" value="InterPro"/>
</dbReference>
<evidence type="ECO:0000256" key="1">
    <source>
        <dbReference type="ARBA" id="ARBA00004141"/>
    </source>
</evidence>
<evidence type="ECO:0000256" key="8">
    <source>
        <dbReference type="ARBA" id="ARBA00023170"/>
    </source>
</evidence>
<feature type="domain" description="Ionotropic glutamate receptor C-terminal" evidence="13">
    <location>
        <begin position="2"/>
        <end position="136"/>
    </location>
</feature>
<evidence type="ECO:0000256" key="7">
    <source>
        <dbReference type="ARBA" id="ARBA00023136"/>
    </source>
</evidence>
<evidence type="ECO:0000259" key="13">
    <source>
        <dbReference type="SMART" id="SM00079"/>
    </source>
</evidence>
<dbReference type="InterPro" id="IPR015683">
    <property type="entry name" value="Ionotropic_Glu_rcpt"/>
</dbReference>
<keyword evidence="3" id="KW-0813">Transport</keyword>
<dbReference type="InterPro" id="IPR001320">
    <property type="entry name" value="Iontro_rcpt_C"/>
</dbReference>
<feature type="transmembrane region" description="Helical" evidence="12">
    <location>
        <begin position="159"/>
        <end position="182"/>
    </location>
</feature>
<keyword evidence="11" id="KW-0407">Ion channel</keyword>
<comment type="caution">
    <text evidence="14">The sequence shown here is derived from an EMBL/GenBank/DDBJ whole genome shotgun (WGS) entry which is preliminary data.</text>
</comment>
<dbReference type="Proteomes" id="UP001328107">
    <property type="component" value="Unassembled WGS sequence"/>
</dbReference>
<evidence type="ECO:0000256" key="4">
    <source>
        <dbReference type="ARBA" id="ARBA00022692"/>
    </source>
</evidence>
<comment type="subcellular location">
    <subcellularLocation>
        <location evidence="1">Membrane</location>
        <topology evidence="1">Multi-pass membrane protein</topology>
    </subcellularLocation>
</comment>
<dbReference type="SUPFAM" id="SSF53850">
    <property type="entry name" value="Periplasmic binding protein-like II"/>
    <property type="match status" value="1"/>
</dbReference>
<comment type="similarity">
    <text evidence="2">Belongs to the glutamate-gated ion channel (TC 1.A.10.1) family.</text>
</comment>
<dbReference type="GO" id="GO:0016020">
    <property type="term" value="C:membrane"/>
    <property type="evidence" value="ECO:0007669"/>
    <property type="project" value="UniProtKB-SubCell"/>
</dbReference>
<gene>
    <name evidence="14" type="ORF">PMAYCL1PPCAC_32293</name>
</gene>
<evidence type="ECO:0000256" key="2">
    <source>
        <dbReference type="ARBA" id="ARBA00008685"/>
    </source>
</evidence>
<reference evidence="15" key="1">
    <citation type="submission" date="2022-10" db="EMBL/GenBank/DDBJ databases">
        <title>Genome assembly of Pristionchus species.</title>
        <authorList>
            <person name="Yoshida K."/>
            <person name="Sommer R.J."/>
        </authorList>
    </citation>
    <scope>NUCLEOTIDE SEQUENCE [LARGE SCALE GENOMIC DNA]</scope>
    <source>
        <strain evidence="15">RS5460</strain>
    </source>
</reference>
<evidence type="ECO:0000256" key="10">
    <source>
        <dbReference type="ARBA" id="ARBA00023286"/>
    </source>
</evidence>
<dbReference type="Gene3D" id="3.40.190.10">
    <property type="entry name" value="Periplasmic binding protein-like II"/>
    <property type="match status" value="2"/>
</dbReference>
<evidence type="ECO:0000256" key="11">
    <source>
        <dbReference type="ARBA" id="ARBA00023303"/>
    </source>
</evidence>
<evidence type="ECO:0000256" key="5">
    <source>
        <dbReference type="ARBA" id="ARBA00022989"/>
    </source>
</evidence>
<evidence type="ECO:0000313" key="15">
    <source>
        <dbReference type="Proteomes" id="UP001328107"/>
    </source>
</evidence>
<evidence type="ECO:0000256" key="6">
    <source>
        <dbReference type="ARBA" id="ARBA00023065"/>
    </source>
</evidence>
<dbReference type="PANTHER" id="PTHR18966">
    <property type="entry name" value="IONOTROPIC GLUTAMATE RECEPTOR"/>
    <property type="match status" value="1"/>
</dbReference>
<evidence type="ECO:0000256" key="9">
    <source>
        <dbReference type="ARBA" id="ARBA00023180"/>
    </source>
</evidence>
<sequence length="206" mass="24139">MADAEEEFFQIWKNFVLNESLSASERARRYFVDCPIPDKYSNMWRYMETCGLPESMEEGVERVLSSKDGLALIGDATELRYAEMTNCNLQTVGQEFWKKPYAVAVQEGHPLKDHISSEILSLQGRLFDLKQKWWYENPKKIVCPIDSTYDSDLEYLSNIALIMIFIGISFCILTLTAEYFYFRRQDINEQQASLIFSNEEREEEDK</sequence>
<organism evidence="14 15">
    <name type="scientific">Pristionchus mayeri</name>
    <dbReference type="NCBI Taxonomy" id="1317129"/>
    <lineage>
        <taxon>Eukaryota</taxon>
        <taxon>Metazoa</taxon>
        <taxon>Ecdysozoa</taxon>
        <taxon>Nematoda</taxon>
        <taxon>Chromadorea</taxon>
        <taxon>Rhabditida</taxon>
        <taxon>Rhabditina</taxon>
        <taxon>Diplogasteromorpha</taxon>
        <taxon>Diplogasteroidea</taxon>
        <taxon>Neodiplogasteridae</taxon>
        <taxon>Pristionchus</taxon>
    </lineage>
</organism>
<dbReference type="EMBL" id="BTRK01000006">
    <property type="protein sequence ID" value="GMR62098.1"/>
    <property type="molecule type" value="Genomic_DNA"/>
</dbReference>
<protein>
    <recommendedName>
        <fullName evidence="13">Ionotropic glutamate receptor C-terminal domain-containing protein</fullName>
    </recommendedName>
</protein>
<evidence type="ECO:0000313" key="14">
    <source>
        <dbReference type="EMBL" id="GMR62098.1"/>
    </source>
</evidence>
<keyword evidence="5 12" id="KW-1133">Transmembrane helix</keyword>
<proteinExistence type="inferred from homology"/>
<accession>A0AAN5IDB6</accession>
<dbReference type="AlphaFoldDB" id="A0AAN5IDB6"/>
<keyword evidence="7 12" id="KW-0472">Membrane</keyword>
<name>A0AAN5IDB6_9BILA</name>
<keyword evidence="4 12" id="KW-0812">Transmembrane</keyword>
<evidence type="ECO:0000256" key="3">
    <source>
        <dbReference type="ARBA" id="ARBA00022448"/>
    </source>
</evidence>
<keyword evidence="8" id="KW-0675">Receptor</keyword>